<feature type="domain" description="F-box" evidence="2">
    <location>
        <begin position="51"/>
        <end position="96"/>
    </location>
</feature>
<dbReference type="SMART" id="SM00256">
    <property type="entry name" value="FBOX"/>
    <property type="match status" value="1"/>
</dbReference>
<sequence>MPPPMPSFTNKSTLCSDLISKAIYYHQLGSSWLYYRTMASGAPQTGRVAPPAALNAMPIEILDLILAPLPPIQLWHLRRVSKRFNAILHGRLLTTLRAKADPLPLTLVKDTAPVPLSFIYNLVLAILGEDEGRKLWGKIFPSRHTSPENPQSSWLPATPPPSSSPSLPDPDPSAATICRQNQLRAYPDLFAPHLRASSPSLANLRRIHFWSILLWYKEWSCVSADAQTDVARKKRLRWAYKQERNNYEKRPGDTPAIVDEFTRTYILRSHFDQPSPSSPLSERGPLYMRSVLPPYSTWRLPGPDHWVYGVTMRDRPTDFRIPFRMRRRLYHDDDYYEVRGLVFTSLADVERHG</sequence>
<dbReference type="EMBL" id="PJEX01000225">
    <property type="protein sequence ID" value="TKW52708.1"/>
    <property type="molecule type" value="Genomic_DNA"/>
</dbReference>
<dbReference type="AlphaFoldDB" id="A0A4U6XAK8"/>
<organism evidence="3 4">
    <name type="scientific">Colletotrichum tanaceti</name>
    <dbReference type="NCBI Taxonomy" id="1306861"/>
    <lineage>
        <taxon>Eukaryota</taxon>
        <taxon>Fungi</taxon>
        <taxon>Dikarya</taxon>
        <taxon>Ascomycota</taxon>
        <taxon>Pezizomycotina</taxon>
        <taxon>Sordariomycetes</taxon>
        <taxon>Hypocreomycetidae</taxon>
        <taxon>Glomerellales</taxon>
        <taxon>Glomerellaceae</taxon>
        <taxon>Colletotrichum</taxon>
        <taxon>Colletotrichum destructivum species complex</taxon>
    </lineage>
</organism>
<reference evidence="3 4" key="1">
    <citation type="journal article" date="2019" name="PLoS ONE">
        <title>Comparative genome analysis indicates high evolutionary potential of pathogenicity genes in Colletotrichum tanaceti.</title>
        <authorList>
            <person name="Lelwala R.V."/>
            <person name="Korhonen P.K."/>
            <person name="Young N.D."/>
            <person name="Scott J.B."/>
            <person name="Ades P.A."/>
            <person name="Gasser R.B."/>
            <person name="Taylor P.W.J."/>
        </authorList>
    </citation>
    <scope>NUCLEOTIDE SEQUENCE [LARGE SCALE GENOMIC DNA]</scope>
    <source>
        <strain evidence="3">BRIP57314</strain>
    </source>
</reference>
<dbReference type="PROSITE" id="PS50181">
    <property type="entry name" value="FBOX"/>
    <property type="match status" value="1"/>
</dbReference>
<evidence type="ECO:0000313" key="3">
    <source>
        <dbReference type="EMBL" id="TKW52708.1"/>
    </source>
</evidence>
<name>A0A4U6XAK8_9PEZI</name>
<feature type="region of interest" description="Disordered" evidence="1">
    <location>
        <begin position="142"/>
        <end position="174"/>
    </location>
</feature>
<feature type="compositionally biased region" description="Pro residues" evidence="1">
    <location>
        <begin position="157"/>
        <end position="171"/>
    </location>
</feature>
<dbReference type="InterPro" id="IPR001810">
    <property type="entry name" value="F-box_dom"/>
</dbReference>
<protein>
    <recommendedName>
        <fullName evidence="2">F-box domain-containing protein</fullName>
    </recommendedName>
</protein>
<proteinExistence type="predicted"/>
<evidence type="ECO:0000313" key="4">
    <source>
        <dbReference type="Proteomes" id="UP000310108"/>
    </source>
</evidence>
<keyword evidence="4" id="KW-1185">Reference proteome</keyword>
<comment type="caution">
    <text evidence="3">The sequence shown here is derived from an EMBL/GenBank/DDBJ whole genome shotgun (WGS) entry which is preliminary data.</text>
</comment>
<gene>
    <name evidence="3" type="ORF">CTA1_5696</name>
</gene>
<dbReference type="Pfam" id="PF00646">
    <property type="entry name" value="F-box"/>
    <property type="match status" value="1"/>
</dbReference>
<accession>A0A4U6XAK8</accession>
<dbReference type="Proteomes" id="UP000310108">
    <property type="component" value="Unassembled WGS sequence"/>
</dbReference>
<evidence type="ECO:0000259" key="2">
    <source>
        <dbReference type="PROSITE" id="PS50181"/>
    </source>
</evidence>
<dbReference type="SUPFAM" id="SSF81383">
    <property type="entry name" value="F-box domain"/>
    <property type="match status" value="1"/>
</dbReference>
<evidence type="ECO:0000256" key="1">
    <source>
        <dbReference type="SAM" id="MobiDB-lite"/>
    </source>
</evidence>
<dbReference type="InterPro" id="IPR036047">
    <property type="entry name" value="F-box-like_dom_sf"/>
</dbReference>